<protein>
    <submittedName>
        <fullName evidence="2">Uncharacterized protein</fullName>
    </submittedName>
</protein>
<feature type="compositionally biased region" description="Basic and acidic residues" evidence="1">
    <location>
        <begin position="48"/>
        <end position="63"/>
    </location>
</feature>
<evidence type="ECO:0000313" key="2">
    <source>
        <dbReference type="EMBL" id="GFY46196.1"/>
    </source>
</evidence>
<organism evidence="2 3">
    <name type="scientific">Trichonephila inaurata madagascariensis</name>
    <dbReference type="NCBI Taxonomy" id="2747483"/>
    <lineage>
        <taxon>Eukaryota</taxon>
        <taxon>Metazoa</taxon>
        <taxon>Ecdysozoa</taxon>
        <taxon>Arthropoda</taxon>
        <taxon>Chelicerata</taxon>
        <taxon>Arachnida</taxon>
        <taxon>Araneae</taxon>
        <taxon>Araneomorphae</taxon>
        <taxon>Entelegynae</taxon>
        <taxon>Araneoidea</taxon>
        <taxon>Nephilidae</taxon>
        <taxon>Trichonephila</taxon>
        <taxon>Trichonephila inaurata</taxon>
    </lineage>
</organism>
<comment type="caution">
    <text evidence="2">The sequence shown here is derived from an EMBL/GenBank/DDBJ whole genome shotgun (WGS) entry which is preliminary data.</text>
</comment>
<dbReference type="Proteomes" id="UP000886998">
    <property type="component" value="Unassembled WGS sequence"/>
</dbReference>
<dbReference type="AlphaFoldDB" id="A0A8X6X6B4"/>
<evidence type="ECO:0000313" key="3">
    <source>
        <dbReference type="Proteomes" id="UP000886998"/>
    </source>
</evidence>
<name>A0A8X6X6B4_9ARAC</name>
<sequence length="121" mass="13459">MPVGNCPHMAVPASSAQKDRKTFGPFRASPPTPQVPSQTFLTRQALQDSRDHQGHSARGVKTEDENLFGTVQVARYLPPWTSWLPQPTAGPFGLIQIEDEEEEIAPPCTMGERKNRMWCGE</sequence>
<feature type="region of interest" description="Disordered" evidence="1">
    <location>
        <begin position="1"/>
        <end position="37"/>
    </location>
</feature>
<dbReference type="EMBL" id="BMAV01005269">
    <property type="protein sequence ID" value="GFY46196.1"/>
    <property type="molecule type" value="Genomic_DNA"/>
</dbReference>
<feature type="region of interest" description="Disordered" evidence="1">
    <location>
        <begin position="44"/>
        <end position="63"/>
    </location>
</feature>
<accession>A0A8X6X6B4</accession>
<proteinExistence type="predicted"/>
<keyword evidence="3" id="KW-1185">Reference proteome</keyword>
<gene>
    <name evidence="2" type="ORF">TNIN_33551</name>
</gene>
<evidence type="ECO:0000256" key="1">
    <source>
        <dbReference type="SAM" id="MobiDB-lite"/>
    </source>
</evidence>
<reference evidence="2" key="1">
    <citation type="submission" date="2020-08" db="EMBL/GenBank/DDBJ databases">
        <title>Multicomponent nature underlies the extraordinary mechanical properties of spider dragline silk.</title>
        <authorList>
            <person name="Kono N."/>
            <person name="Nakamura H."/>
            <person name="Mori M."/>
            <person name="Yoshida Y."/>
            <person name="Ohtoshi R."/>
            <person name="Malay A.D."/>
            <person name="Moran D.A.P."/>
            <person name="Tomita M."/>
            <person name="Numata K."/>
            <person name="Arakawa K."/>
        </authorList>
    </citation>
    <scope>NUCLEOTIDE SEQUENCE</scope>
</reference>